<dbReference type="InterPro" id="IPR056884">
    <property type="entry name" value="NPHP3-like_N"/>
</dbReference>
<dbReference type="PANTHER" id="PTHR10039">
    <property type="entry name" value="AMELOGENIN"/>
    <property type="match status" value="1"/>
</dbReference>
<evidence type="ECO:0000256" key="1">
    <source>
        <dbReference type="ARBA" id="ARBA00022737"/>
    </source>
</evidence>
<dbReference type="PANTHER" id="PTHR10039:SF17">
    <property type="entry name" value="FUNGAL STAND N-TERMINAL GOODBYE DOMAIN-CONTAINING PROTEIN-RELATED"/>
    <property type="match status" value="1"/>
</dbReference>
<evidence type="ECO:0000259" key="3">
    <source>
        <dbReference type="Pfam" id="PF24883"/>
    </source>
</evidence>
<dbReference type="EMBL" id="JAXOVC010000008">
    <property type="protein sequence ID" value="KAK4498418.1"/>
    <property type="molecule type" value="Genomic_DNA"/>
</dbReference>
<feature type="domain" description="Fungal STAND N-terminal Goodbye" evidence="2">
    <location>
        <begin position="17"/>
        <end position="127"/>
    </location>
</feature>
<dbReference type="Pfam" id="PF17109">
    <property type="entry name" value="Goodbye"/>
    <property type="match status" value="1"/>
</dbReference>
<keyword evidence="5" id="KW-1185">Reference proteome</keyword>
<organism evidence="4 5">
    <name type="scientific">Zasmidium cellare</name>
    <name type="common">Wine cellar mold</name>
    <name type="synonym">Racodium cellare</name>
    <dbReference type="NCBI Taxonomy" id="395010"/>
    <lineage>
        <taxon>Eukaryota</taxon>
        <taxon>Fungi</taxon>
        <taxon>Dikarya</taxon>
        <taxon>Ascomycota</taxon>
        <taxon>Pezizomycotina</taxon>
        <taxon>Dothideomycetes</taxon>
        <taxon>Dothideomycetidae</taxon>
        <taxon>Mycosphaerellales</taxon>
        <taxon>Mycosphaerellaceae</taxon>
        <taxon>Zasmidium</taxon>
    </lineage>
</organism>
<dbReference type="Gene3D" id="3.40.50.300">
    <property type="entry name" value="P-loop containing nucleotide triphosphate hydrolases"/>
    <property type="match status" value="1"/>
</dbReference>
<gene>
    <name evidence="4" type="ORF">PRZ48_011076</name>
</gene>
<evidence type="ECO:0000259" key="2">
    <source>
        <dbReference type="Pfam" id="PF17109"/>
    </source>
</evidence>
<dbReference type="Pfam" id="PF24883">
    <property type="entry name" value="NPHP3_N"/>
    <property type="match status" value="1"/>
</dbReference>
<reference evidence="4 5" key="1">
    <citation type="journal article" date="2023" name="G3 (Bethesda)">
        <title>A chromosome-level genome assembly of Zasmidium syzygii isolated from banana leaves.</title>
        <authorList>
            <person name="van Westerhoven A.C."/>
            <person name="Mehrabi R."/>
            <person name="Talebi R."/>
            <person name="Steentjes M.B.F."/>
            <person name="Corcolon B."/>
            <person name="Chong P.A."/>
            <person name="Kema G.H.J."/>
            <person name="Seidl M.F."/>
        </authorList>
    </citation>
    <scope>NUCLEOTIDE SEQUENCE [LARGE SCALE GENOMIC DNA]</scope>
    <source>
        <strain evidence="4 5">P124</strain>
    </source>
</reference>
<accession>A0ABR0EBB2</accession>
<evidence type="ECO:0000313" key="5">
    <source>
        <dbReference type="Proteomes" id="UP001305779"/>
    </source>
</evidence>
<sequence length="585" mass="64812">MADLKANHDLDLVWPAFLKAYEEQSGVKLPPGQTIDFSLVTKRVDETLRKSKFATNTRTKQVLDRLAQCLLQFGGITAQGAGIVFGPSAQCWNAISLAITAAQGVQKVLDGLAVLLERCVAFLERLDFIRDGNSLHQHFRKPAYSILGLFLQVVGRSHRLATSKMAGFKVVVNVVLFNDDGDVSRDLQEMEQLVCEVTQSQVDVILKDVRGLAKFITASDAERQRNMAEIVAQLDCIQGNIDGIQDATRQIQKTQKRQMSQQEHDAHLERIRRALGVGDGNLWLERQNNLMRSRVPHTGSWLVRSNIVFKQWADISKQGTNIMTLTGKPGYGKSHICSKVIATLKEKYDRASARHNAIVTYYYFSSDDPDESLEKCLGALICQIASKQPAYARAVASACGNYDATYKSHSMWEKLIYGLRSEIQGDCFICLDGCQGFRQAGVSGQTLPSIAKYAASPGDHSFRLRLFLSAFPNDLEGIELGDGVARVSLGREMSHMGANTALVQTTSAVINQEDLVLVARHQIQSMYTRKPELRFLLENQGDVALGLAAAVSGHFENLMAKLRQIDTCESEEQIQSVIQNADEDL</sequence>
<evidence type="ECO:0008006" key="6">
    <source>
        <dbReference type="Google" id="ProtNLM"/>
    </source>
</evidence>
<evidence type="ECO:0000313" key="4">
    <source>
        <dbReference type="EMBL" id="KAK4498418.1"/>
    </source>
</evidence>
<comment type="caution">
    <text evidence="4">The sequence shown here is derived from an EMBL/GenBank/DDBJ whole genome shotgun (WGS) entry which is preliminary data.</text>
</comment>
<dbReference type="Proteomes" id="UP001305779">
    <property type="component" value="Unassembled WGS sequence"/>
</dbReference>
<name>A0ABR0EBB2_ZASCE</name>
<protein>
    <recommendedName>
        <fullName evidence="6">Fungal STAND N-terminal Goodbye domain-containing protein</fullName>
    </recommendedName>
</protein>
<proteinExistence type="predicted"/>
<dbReference type="InterPro" id="IPR031350">
    <property type="entry name" value="Goodbye_dom"/>
</dbReference>
<keyword evidence="1" id="KW-0677">Repeat</keyword>
<dbReference type="InterPro" id="IPR027417">
    <property type="entry name" value="P-loop_NTPase"/>
</dbReference>
<feature type="domain" description="Nephrocystin 3-like N-terminal" evidence="3">
    <location>
        <begin position="298"/>
        <end position="435"/>
    </location>
</feature>